<evidence type="ECO:0000256" key="3">
    <source>
        <dbReference type="ARBA" id="ARBA00022960"/>
    </source>
</evidence>
<dbReference type="PANTHER" id="PTHR34138:SF1">
    <property type="entry name" value="CELL SHAPE-DETERMINING PROTEIN MREC"/>
    <property type="match status" value="1"/>
</dbReference>
<dbReference type="Gene3D" id="2.40.10.350">
    <property type="entry name" value="Rod shape-determining protein MreC, domain 2"/>
    <property type="match status" value="1"/>
</dbReference>
<dbReference type="InterPro" id="IPR055342">
    <property type="entry name" value="MreC_beta-barrel_core"/>
</dbReference>
<feature type="coiled-coil region" evidence="6">
    <location>
        <begin position="74"/>
        <end position="108"/>
    </location>
</feature>
<evidence type="ECO:0000313" key="9">
    <source>
        <dbReference type="Proteomes" id="UP000035704"/>
    </source>
</evidence>
<keyword evidence="3 5" id="KW-0133">Cell shape</keyword>
<evidence type="ECO:0000256" key="4">
    <source>
        <dbReference type="ARBA" id="ARBA00032089"/>
    </source>
</evidence>
<dbReference type="PIRSF" id="PIRSF038471">
    <property type="entry name" value="MreC"/>
    <property type="match status" value="1"/>
</dbReference>
<evidence type="ECO:0000256" key="2">
    <source>
        <dbReference type="ARBA" id="ARBA00013855"/>
    </source>
</evidence>
<keyword evidence="9" id="KW-1185">Reference proteome</keyword>
<dbReference type="STRING" id="84022.CACET_c16430"/>
<feature type="domain" description="Rod shape-determining protein MreC beta-barrel core" evidence="7">
    <location>
        <begin position="131"/>
        <end position="276"/>
    </location>
</feature>
<dbReference type="PATRIC" id="fig|84022.6.peg.1638"/>
<accession>A0A0G3WB07</accession>
<dbReference type="InterPro" id="IPR042175">
    <property type="entry name" value="Cell/Rod_MreC_2"/>
</dbReference>
<dbReference type="EMBL" id="CP009687">
    <property type="protein sequence ID" value="AKL95092.1"/>
    <property type="molecule type" value="Genomic_DNA"/>
</dbReference>
<dbReference type="KEGG" id="cace:CACET_c16430"/>
<evidence type="ECO:0000259" key="7">
    <source>
        <dbReference type="Pfam" id="PF04085"/>
    </source>
</evidence>
<reference evidence="8 9" key="1">
    <citation type="submission" date="2014-10" db="EMBL/GenBank/DDBJ databases">
        <title>Genome sequence of Clostridium aceticum DSM 1496.</title>
        <authorList>
            <person name="Poehlein A."/>
            <person name="Schiel-Bengelsdorf B."/>
            <person name="Gottschalk G."/>
            <person name="Duerre P."/>
            <person name="Daniel R."/>
        </authorList>
    </citation>
    <scope>NUCLEOTIDE SEQUENCE [LARGE SCALE GENOMIC DNA]</scope>
    <source>
        <strain evidence="8 9">DSM 1496</strain>
    </source>
</reference>
<dbReference type="Pfam" id="PF04085">
    <property type="entry name" value="MreC"/>
    <property type="match status" value="1"/>
</dbReference>
<evidence type="ECO:0000256" key="6">
    <source>
        <dbReference type="SAM" id="Coils"/>
    </source>
</evidence>
<dbReference type="InterPro" id="IPR007221">
    <property type="entry name" value="MreC"/>
</dbReference>
<protein>
    <recommendedName>
        <fullName evidence="2 5">Cell shape-determining protein MreC</fullName>
    </recommendedName>
    <alternativeName>
        <fullName evidence="4 5">Cell shape protein MreC</fullName>
    </alternativeName>
</protein>
<evidence type="ECO:0000313" key="8">
    <source>
        <dbReference type="EMBL" id="AKL95092.1"/>
    </source>
</evidence>
<dbReference type="NCBIfam" id="TIGR00219">
    <property type="entry name" value="mreC"/>
    <property type="match status" value="1"/>
</dbReference>
<name>A0A0G3WB07_9CLOT</name>
<dbReference type="Gene3D" id="2.40.10.340">
    <property type="entry name" value="Rod shape-determining protein MreC, domain 1"/>
    <property type="match status" value="1"/>
</dbReference>
<dbReference type="GO" id="GO:0005886">
    <property type="term" value="C:plasma membrane"/>
    <property type="evidence" value="ECO:0007669"/>
    <property type="project" value="TreeGrafter"/>
</dbReference>
<dbReference type="InterPro" id="IPR042177">
    <property type="entry name" value="Cell/Rod_1"/>
</dbReference>
<proteinExistence type="inferred from homology"/>
<comment type="function">
    <text evidence="5">Involved in formation and maintenance of cell shape.</text>
</comment>
<dbReference type="GO" id="GO:0008360">
    <property type="term" value="P:regulation of cell shape"/>
    <property type="evidence" value="ECO:0007669"/>
    <property type="project" value="UniProtKB-KW"/>
</dbReference>
<gene>
    <name evidence="8" type="primary">mreC</name>
    <name evidence="8" type="ORF">CACET_c16430</name>
</gene>
<keyword evidence="6" id="KW-0175">Coiled coil</keyword>
<dbReference type="Proteomes" id="UP000035704">
    <property type="component" value="Chromosome"/>
</dbReference>
<dbReference type="PANTHER" id="PTHR34138">
    <property type="entry name" value="CELL SHAPE-DETERMINING PROTEIN MREC"/>
    <property type="match status" value="1"/>
</dbReference>
<evidence type="ECO:0000256" key="1">
    <source>
        <dbReference type="ARBA" id="ARBA00009369"/>
    </source>
</evidence>
<organism evidence="8 9">
    <name type="scientific">Clostridium aceticum</name>
    <dbReference type="NCBI Taxonomy" id="84022"/>
    <lineage>
        <taxon>Bacteria</taxon>
        <taxon>Bacillati</taxon>
        <taxon>Bacillota</taxon>
        <taxon>Clostridia</taxon>
        <taxon>Eubacteriales</taxon>
        <taxon>Clostridiaceae</taxon>
        <taxon>Clostridium</taxon>
    </lineage>
</organism>
<evidence type="ECO:0000256" key="5">
    <source>
        <dbReference type="PIRNR" id="PIRNR038471"/>
    </source>
</evidence>
<sequence>MVRNMGKRSMKDKPIMIVTIVAIILIIIIGMTSRQREGVTTVESWIGNLISPIQRVTYTGTTTVGDGLASIFQFRRIDRENQELKAEIAGLQEQLIETRLTRDELEELRGLNYALNHIEEEVELQPIAANVIGKSPSNWFEVFTIDVGSNRGISKDSIVLASNGLVGRVYEVGGNWAKVISIVDNNSSVSFQVLRDRTYQGIVSGSITNELSGYLFDPMAEVVIGDRLVTSGLGIYPRGILIGEVVEVSKSSDQLLKTITVEPAVNFRKMNKVLVMTPNI</sequence>
<dbReference type="AlphaFoldDB" id="A0A0G3WB07"/>
<comment type="similarity">
    <text evidence="1 5">Belongs to the MreC family.</text>
</comment>